<name>A0AAU8PU69_TREPG</name>
<proteinExistence type="inferred from homology"/>
<feature type="active site" description="Proton donor/acceptor" evidence="7">
    <location>
        <position position="78"/>
    </location>
</feature>
<dbReference type="NCBIfam" id="TIGR00067">
    <property type="entry name" value="glut_race"/>
    <property type="match status" value="1"/>
</dbReference>
<keyword evidence="5 7" id="KW-0413">Isomerase</keyword>
<evidence type="ECO:0000256" key="3">
    <source>
        <dbReference type="ARBA" id="ARBA00022960"/>
    </source>
</evidence>
<dbReference type="PROSITE" id="PS00923">
    <property type="entry name" value="ASP_GLU_RACEMASE_1"/>
    <property type="match status" value="1"/>
</dbReference>
<dbReference type="InterPro" id="IPR015942">
    <property type="entry name" value="Asp/Glu/hydantoin_racemase"/>
</dbReference>
<comment type="similarity">
    <text evidence="7">Belongs to the aspartate/glutamate racemases family.</text>
</comment>
<evidence type="ECO:0000313" key="9">
    <source>
        <dbReference type="Proteomes" id="UP000008192"/>
    </source>
</evidence>
<dbReference type="SMR" id="A0AAU8PU69"/>
<dbReference type="EC" id="5.1.1.3" evidence="2 7"/>
<dbReference type="GO" id="GO:0008881">
    <property type="term" value="F:glutamate racemase activity"/>
    <property type="evidence" value="ECO:0007669"/>
    <property type="project" value="UniProtKB-UniRule"/>
</dbReference>
<dbReference type="PANTHER" id="PTHR21198:SF2">
    <property type="entry name" value="GLUTAMATE RACEMASE"/>
    <property type="match status" value="1"/>
</dbReference>
<feature type="binding site" evidence="7">
    <location>
        <begin position="79"/>
        <end position="80"/>
    </location>
    <ligand>
        <name>substrate</name>
    </ligand>
</feature>
<dbReference type="InterPro" id="IPR001920">
    <property type="entry name" value="Asp/Glu_race"/>
</dbReference>
<feature type="binding site" evidence="7">
    <location>
        <begin position="14"/>
        <end position="15"/>
    </location>
    <ligand>
        <name>substrate</name>
    </ligand>
</feature>
<dbReference type="InterPro" id="IPR004391">
    <property type="entry name" value="Glu_race"/>
</dbReference>
<dbReference type="Gene3D" id="3.40.50.1860">
    <property type="match status" value="2"/>
</dbReference>
<comment type="pathway">
    <text evidence="7">Cell wall biogenesis; peptidoglycan biosynthesis.</text>
</comment>
<sequence length="268" mass="29449">MSDRREQFQYAFLDSGIGGLPYAHALRVRVPEASLVYVADRVYFPYGNKSSAQIIARASAVLQKVQTNFSPHIVVLACNSMSVNALEFLRAQVSVPVVGVVPAIKQAVACSHKKHIGVLATQCTITHPYTACLRAQFGAGCVFQMRADARLIECLERGLIFEVEDMQREAVARSVMPFQEAGVDVLVLACTHFVHVRHLFQDCVGTSCTVVDSLEGVVRRTLRLCPPQSQLRGNAACYVTGARDAVCAARYARYAQHFGLRWAGFLDV</sequence>
<dbReference type="InterPro" id="IPR018187">
    <property type="entry name" value="Asp/Glu_racemase_AS_1"/>
</dbReference>
<gene>
    <name evidence="7 8" type="primary">murI</name>
    <name evidence="8" type="ordered locus">TPEGAU_0406</name>
</gene>
<dbReference type="HAMAP" id="MF_00258">
    <property type="entry name" value="Glu_racemase"/>
    <property type="match status" value="1"/>
</dbReference>
<protein>
    <recommendedName>
        <fullName evidence="2 7">Glutamate racemase</fullName>
        <ecNumber evidence="2 7">5.1.1.3</ecNumber>
    </recommendedName>
</protein>
<evidence type="ECO:0000256" key="4">
    <source>
        <dbReference type="ARBA" id="ARBA00022984"/>
    </source>
</evidence>
<comment type="function">
    <text evidence="7">Provides the (R)-glutamate required for cell wall biosynthesis.</text>
</comment>
<dbReference type="GO" id="GO:0008360">
    <property type="term" value="P:regulation of cell shape"/>
    <property type="evidence" value="ECO:0007669"/>
    <property type="project" value="UniProtKB-KW"/>
</dbReference>
<dbReference type="KEGG" id="tpg:TPEGAU_0406"/>
<keyword evidence="4 7" id="KW-0573">Peptidoglycan synthesis</keyword>
<dbReference type="PANTHER" id="PTHR21198">
    <property type="entry name" value="GLUTAMATE RACEMASE"/>
    <property type="match status" value="1"/>
</dbReference>
<evidence type="ECO:0000256" key="5">
    <source>
        <dbReference type="ARBA" id="ARBA00023235"/>
    </source>
</evidence>
<dbReference type="EMBL" id="CP002376">
    <property type="protein sequence ID" value="AEZ59665.1"/>
    <property type="molecule type" value="Genomic_DNA"/>
</dbReference>
<accession>A0AAU8PU69</accession>
<feature type="binding site" evidence="7">
    <location>
        <begin position="46"/>
        <end position="47"/>
    </location>
    <ligand>
        <name>substrate</name>
    </ligand>
</feature>
<evidence type="ECO:0000256" key="6">
    <source>
        <dbReference type="ARBA" id="ARBA00023316"/>
    </source>
</evidence>
<feature type="binding site" evidence="7">
    <location>
        <begin position="191"/>
        <end position="192"/>
    </location>
    <ligand>
        <name>substrate</name>
    </ligand>
</feature>
<dbReference type="Pfam" id="PF01177">
    <property type="entry name" value="Asp_Glu_race"/>
    <property type="match status" value="1"/>
</dbReference>
<evidence type="ECO:0000256" key="1">
    <source>
        <dbReference type="ARBA" id="ARBA00001602"/>
    </source>
</evidence>
<dbReference type="GO" id="GO:0009252">
    <property type="term" value="P:peptidoglycan biosynthetic process"/>
    <property type="evidence" value="ECO:0007669"/>
    <property type="project" value="UniProtKB-UniRule"/>
</dbReference>
<dbReference type="SUPFAM" id="SSF53681">
    <property type="entry name" value="Aspartate/glutamate racemase"/>
    <property type="match status" value="2"/>
</dbReference>
<feature type="active site" description="Proton donor/acceptor" evidence="7">
    <location>
        <position position="190"/>
    </location>
</feature>
<evidence type="ECO:0000256" key="2">
    <source>
        <dbReference type="ARBA" id="ARBA00013090"/>
    </source>
</evidence>
<dbReference type="AlphaFoldDB" id="A0AAU8PU69"/>
<reference evidence="9" key="1">
    <citation type="journal article" date="2012" name="PLoS Negl. Trop. Dis.">
        <title>Whole genome sequences of three Treponema pallidum ssp. pertenue strains: yaws and syphilis treponemes differ in less than 0.2% of the genome sequence.</title>
        <authorList>
            <person name="Cejkova D."/>
            <person name="Zobanikova M."/>
            <person name="Chen L."/>
            <person name="Pospisilova P."/>
            <person name="Strouhal M."/>
            <person name="Qin X."/>
            <person name="Mikalova L."/>
            <person name="Norris S.J."/>
            <person name="Muzny D.M."/>
            <person name="Gibbs R.A."/>
            <person name="Fulton L.L."/>
            <person name="Sodergren E."/>
            <person name="Weinstock G.M."/>
            <person name="Smajs D."/>
        </authorList>
    </citation>
    <scope>NUCLEOTIDE SEQUENCE [LARGE SCALE GENOMIC DNA]</scope>
    <source>
        <strain evidence="9">Gauthier</strain>
    </source>
</reference>
<dbReference type="GO" id="GO:0071555">
    <property type="term" value="P:cell wall organization"/>
    <property type="evidence" value="ECO:0007669"/>
    <property type="project" value="UniProtKB-KW"/>
</dbReference>
<keyword evidence="3 7" id="KW-0133">Cell shape</keyword>
<comment type="catalytic activity">
    <reaction evidence="1 7">
        <text>L-glutamate = D-glutamate</text>
        <dbReference type="Rhea" id="RHEA:12813"/>
        <dbReference type="ChEBI" id="CHEBI:29985"/>
        <dbReference type="ChEBI" id="CHEBI:29986"/>
        <dbReference type="EC" id="5.1.1.3"/>
    </reaction>
</comment>
<organism evidence="8 9">
    <name type="scientific">Treponema pallidum subsp. pertenue (strain Gauthier)</name>
    <dbReference type="NCBI Taxonomy" id="491080"/>
    <lineage>
        <taxon>Bacteria</taxon>
        <taxon>Pseudomonadati</taxon>
        <taxon>Spirochaetota</taxon>
        <taxon>Spirochaetia</taxon>
        <taxon>Spirochaetales</taxon>
        <taxon>Treponemataceae</taxon>
        <taxon>Treponema</taxon>
    </lineage>
</organism>
<evidence type="ECO:0000256" key="7">
    <source>
        <dbReference type="HAMAP-Rule" id="MF_00258"/>
    </source>
</evidence>
<keyword evidence="6 7" id="KW-0961">Cell wall biogenesis/degradation</keyword>
<dbReference type="Proteomes" id="UP000008192">
    <property type="component" value="Chromosome"/>
</dbReference>
<evidence type="ECO:0000313" key="8">
    <source>
        <dbReference type="EMBL" id="AEZ59665.1"/>
    </source>
</evidence>